<evidence type="ECO:0000256" key="5">
    <source>
        <dbReference type="SAM" id="SignalP"/>
    </source>
</evidence>
<gene>
    <name evidence="6" type="ORF">C7443_104129</name>
</gene>
<keyword evidence="4" id="KW-0653">Protein transport</keyword>
<evidence type="ECO:0000313" key="7">
    <source>
        <dbReference type="Proteomes" id="UP000246569"/>
    </source>
</evidence>
<dbReference type="InterPro" id="IPR019207">
    <property type="entry name" value="DUF2092"/>
</dbReference>
<dbReference type="InterPro" id="IPR029046">
    <property type="entry name" value="LolA/LolB/LppX"/>
</dbReference>
<keyword evidence="7" id="KW-1185">Reference proteome</keyword>
<accession>A0A317MWI2</accession>
<keyword evidence="2" id="KW-0813">Transport</keyword>
<evidence type="ECO:0000256" key="3">
    <source>
        <dbReference type="ARBA" id="ARBA00022729"/>
    </source>
</evidence>
<name>A0A317MWI2_9GAMM</name>
<reference evidence="6 7" key="1">
    <citation type="submission" date="2018-05" db="EMBL/GenBank/DDBJ databases">
        <title>Genomic Encyclopedia of Type Strains, Phase IV (KMG-IV): sequencing the most valuable type-strain genomes for metagenomic binning, comparative biology and taxonomic classification.</title>
        <authorList>
            <person name="Goeker M."/>
        </authorList>
    </citation>
    <scope>NUCLEOTIDE SEQUENCE [LARGE SCALE GENOMIC DNA]</scope>
    <source>
        <strain evidence="6 7">DSM 23606</strain>
    </source>
</reference>
<evidence type="ECO:0000256" key="2">
    <source>
        <dbReference type="ARBA" id="ARBA00022448"/>
    </source>
</evidence>
<proteinExistence type="predicted"/>
<dbReference type="EMBL" id="QGTJ01000004">
    <property type="protein sequence ID" value="PWV62334.1"/>
    <property type="molecule type" value="Genomic_DNA"/>
</dbReference>
<dbReference type="AlphaFoldDB" id="A0A317MWI2"/>
<dbReference type="RefSeq" id="WP_110018166.1">
    <property type="nucleotide sequence ID" value="NZ_QGTJ01000004.1"/>
</dbReference>
<feature type="signal peptide" evidence="5">
    <location>
        <begin position="1"/>
        <end position="23"/>
    </location>
</feature>
<keyword evidence="3 5" id="KW-0732">Signal</keyword>
<dbReference type="Proteomes" id="UP000246569">
    <property type="component" value="Unassembled WGS sequence"/>
</dbReference>
<evidence type="ECO:0000256" key="4">
    <source>
        <dbReference type="ARBA" id="ARBA00022927"/>
    </source>
</evidence>
<evidence type="ECO:0000313" key="6">
    <source>
        <dbReference type="EMBL" id="PWV62334.1"/>
    </source>
</evidence>
<dbReference type="GO" id="GO:0015031">
    <property type="term" value="P:protein transport"/>
    <property type="evidence" value="ECO:0007669"/>
    <property type="project" value="UniProtKB-KW"/>
</dbReference>
<dbReference type="SUPFAM" id="SSF89392">
    <property type="entry name" value="Prokaryotic lipoproteins and lipoprotein localization factors"/>
    <property type="match status" value="1"/>
</dbReference>
<evidence type="ECO:0008006" key="8">
    <source>
        <dbReference type="Google" id="ProtNLM"/>
    </source>
</evidence>
<protein>
    <recommendedName>
        <fullName evidence="8">Outer membrane lipoprotein-sorting protein</fullName>
    </recommendedName>
</protein>
<evidence type="ECO:0000256" key="1">
    <source>
        <dbReference type="ARBA" id="ARBA00011245"/>
    </source>
</evidence>
<dbReference type="Pfam" id="PF09865">
    <property type="entry name" value="DUF2092"/>
    <property type="match status" value="1"/>
</dbReference>
<sequence length="259" mass="28800">MNTKTLVTALWLALALTASAGHAEDTAPAAPQQPAMENAVDPASIKALKNMGAFLQTLKRFQITNSLTGERVLADGQKLQHEAHADIDVVRPDKLYANLATARSQREIFYDGKQVTLYAPQQKYYSTAEFSGTLATLVSKMEQRYGIELPLSDLFLWGTEAAPTDGIESAMNAGQDFIGDDLCDHYAFRQGDIDWQIWILNGDKPLPRKLVITNRADEARPQSVSLIEWNLKPTFKETEFTFKPPKDGVAVEFHTVDKQ</sequence>
<comment type="subunit">
    <text evidence="1">Monomer.</text>
</comment>
<feature type="chain" id="PRO_5016252914" description="Outer membrane lipoprotein-sorting protein" evidence="5">
    <location>
        <begin position="24"/>
        <end position="259"/>
    </location>
</feature>
<organism evidence="6 7">
    <name type="scientific">Plasticicumulans acidivorans</name>
    <dbReference type="NCBI Taxonomy" id="886464"/>
    <lineage>
        <taxon>Bacteria</taxon>
        <taxon>Pseudomonadati</taxon>
        <taxon>Pseudomonadota</taxon>
        <taxon>Gammaproteobacteria</taxon>
        <taxon>Candidatus Competibacteraceae</taxon>
        <taxon>Plasticicumulans</taxon>
    </lineage>
</organism>
<dbReference type="OrthoDB" id="116979at2"/>
<comment type="caution">
    <text evidence="6">The sequence shown here is derived from an EMBL/GenBank/DDBJ whole genome shotgun (WGS) entry which is preliminary data.</text>
</comment>